<dbReference type="AlphaFoldDB" id="A0A255YT27"/>
<dbReference type="PANTHER" id="PTHR43190">
    <property type="entry name" value="N-ACETYL-D-GLUCOSAMINE KINASE"/>
    <property type="match status" value="1"/>
</dbReference>
<dbReference type="InterPro" id="IPR043129">
    <property type="entry name" value="ATPase_NBD"/>
</dbReference>
<comment type="caution">
    <text evidence="2">The sequence shown here is derived from an EMBL/GenBank/DDBJ whole genome shotgun (WGS) entry which is preliminary data.</text>
</comment>
<dbReference type="OrthoDB" id="63487at2"/>
<evidence type="ECO:0000313" key="3">
    <source>
        <dbReference type="Proteomes" id="UP000216998"/>
    </source>
</evidence>
<name>A0A255YT27_9PROT</name>
<dbReference type="Gene3D" id="3.30.420.40">
    <property type="match status" value="2"/>
</dbReference>
<dbReference type="RefSeq" id="WP_094457373.1">
    <property type="nucleotide sequence ID" value="NZ_NOXU01000031.1"/>
</dbReference>
<accession>A0A255YT27</accession>
<gene>
    <name evidence="2" type="ORF">CHU95_16125</name>
</gene>
<dbReference type="Proteomes" id="UP000216998">
    <property type="component" value="Unassembled WGS sequence"/>
</dbReference>
<dbReference type="CDD" id="cd24082">
    <property type="entry name" value="ASKHA_NBD_GspK-like"/>
    <property type="match status" value="1"/>
</dbReference>
<dbReference type="PANTHER" id="PTHR43190:SF3">
    <property type="entry name" value="N-ACETYL-D-GLUCOSAMINE KINASE"/>
    <property type="match status" value="1"/>
</dbReference>
<evidence type="ECO:0000313" key="2">
    <source>
        <dbReference type="EMBL" id="OYQ32331.1"/>
    </source>
</evidence>
<dbReference type="InterPro" id="IPR002731">
    <property type="entry name" value="ATPase_BadF"/>
</dbReference>
<reference evidence="2 3" key="1">
    <citation type="submission" date="2017-07" db="EMBL/GenBank/DDBJ databases">
        <title>Niveispirillum cyanobacteriorum sp. nov., isolated from cyanobacterial aggregates in a eutrophic lake.</title>
        <authorList>
            <person name="Cai H."/>
        </authorList>
    </citation>
    <scope>NUCLEOTIDE SEQUENCE [LARGE SCALE GENOMIC DNA]</scope>
    <source>
        <strain evidence="3">TH1-14</strain>
    </source>
</reference>
<feature type="domain" description="ATPase BadF/BadG/BcrA/BcrD type" evidence="1">
    <location>
        <begin position="7"/>
        <end position="254"/>
    </location>
</feature>
<dbReference type="EMBL" id="NOXU01000031">
    <property type="protein sequence ID" value="OYQ32331.1"/>
    <property type="molecule type" value="Genomic_DNA"/>
</dbReference>
<protein>
    <submittedName>
        <fullName evidence="2">ATPase</fullName>
    </submittedName>
</protein>
<evidence type="ECO:0000259" key="1">
    <source>
        <dbReference type="Pfam" id="PF01869"/>
    </source>
</evidence>
<organism evidence="2 3">
    <name type="scientific">Niveispirillum lacus</name>
    <dbReference type="NCBI Taxonomy" id="1981099"/>
    <lineage>
        <taxon>Bacteria</taxon>
        <taxon>Pseudomonadati</taxon>
        <taxon>Pseudomonadota</taxon>
        <taxon>Alphaproteobacteria</taxon>
        <taxon>Rhodospirillales</taxon>
        <taxon>Azospirillaceae</taxon>
        <taxon>Niveispirillum</taxon>
    </lineage>
</organism>
<dbReference type="InterPro" id="IPR052519">
    <property type="entry name" value="Euk-type_GlcNAc_Kinase"/>
</dbReference>
<proteinExistence type="predicted"/>
<dbReference type="Pfam" id="PF01869">
    <property type="entry name" value="BcrAD_BadFG"/>
    <property type="match status" value="1"/>
</dbReference>
<keyword evidence="3" id="KW-1185">Reference proteome</keyword>
<dbReference type="SUPFAM" id="SSF53067">
    <property type="entry name" value="Actin-like ATPase domain"/>
    <property type="match status" value="2"/>
</dbReference>
<sequence>MTSPLFLGIDGGGTRCRARLADAAGRTLGEAVGGAANIRLGLDVAWNAIMEAVDGALAKAELGRDVLSRTFIGLGLAGITNAADQQRVADSAPVAFAGILSDTDAYTACLGAHAGADGAILISGTGSAAQIILKGVGRGIGGWGFEVSDLGSGASMGREAVKAALLGHDGLGPHTDLTRAVMATLGGDPPAVVAWVGPARPGDYGTLAPLVLEHARKGDPVAERLVREQADYLVLHIRRLLELGAPAICLMGGLGPVLLDWMPPWVRGVLTEPKGDAMAGGVLLARRAGGA</sequence>